<evidence type="ECO:0000256" key="4">
    <source>
        <dbReference type="ARBA" id="ARBA00022801"/>
    </source>
</evidence>
<keyword evidence="4" id="KW-0378">Hydrolase</keyword>
<dbReference type="SUPFAM" id="SSF54060">
    <property type="entry name" value="His-Me finger endonucleases"/>
    <property type="match status" value="1"/>
</dbReference>
<keyword evidence="7" id="KW-1185">Reference proteome</keyword>
<evidence type="ECO:0000313" key="7">
    <source>
        <dbReference type="Proteomes" id="UP000621516"/>
    </source>
</evidence>
<dbReference type="GO" id="GO:0016787">
    <property type="term" value="F:hydrolase activity"/>
    <property type="evidence" value="ECO:0007669"/>
    <property type="project" value="UniProtKB-KW"/>
</dbReference>
<comment type="caution">
    <text evidence="6">The sequence shown here is derived from an EMBL/GenBank/DDBJ whole genome shotgun (WGS) entry which is preliminary data.</text>
</comment>
<evidence type="ECO:0000256" key="3">
    <source>
        <dbReference type="ARBA" id="ARBA00022729"/>
    </source>
</evidence>
<dbReference type="InterPro" id="IPR044925">
    <property type="entry name" value="His-Me_finger_sf"/>
</dbReference>
<gene>
    <name evidence="6" type="ORF">ICJ85_10540</name>
</gene>
<keyword evidence="3" id="KW-0732">Signal</keyword>
<dbReference type="RefSeq" id="WP_188223752.1">
    <property type="nucleotide sequence ID" value="NZ_JACVXD010000005.1"/>
</dbReference>
<dbReference type="InterPro" id="IPR026444">
    <property type="entry name" value="Secre_tail"/>
</dbReference>
<keyword evidence="2" id="KW-0540">Nuclease</keyword>
<reference evidence="6 7" key="1">
    <citation type="journal article" date="2018" name="J. Microbiol.">
        <title>Aestuariibaculum marinum sp. nov., a marine bacterium isolated from seawater in South Korea.</title>
        <authorList>
            <person name="Choi J."/>
            <person name="Lee D."/>
            <person name="Jang J.H."/>
            <person name="Cha S."/>
            <person name="Seo T."/>
        </authorList>
    </citation>
    <scope>NUCLEOTIDE SEQUENCE [LARGE SCALE GENOMIC DNA]</scope>
    <source>
        <strain evidence="6 7">IP7</strain>
    </source>
</reference>
<sequence>MKQIYIYLFLFFVSAIQAQIPSYYSSIDFNGTSSEIKDQIATLIQTTHTTELPYTSSQLDTWDAVKQTDEVETNTNNVYLFYGYDNTDNDNQTDYTRSKDLSCHVSGCSGLWNREHVYAKSQASPALSTSEPGSGTDVHNLRACEGDMNSSRNNRLFEEGSGNAHVTNRGEWYPGDEWKGDVARIIMYMHLRYPTQCPANNTASGDNTHSQEMPDIFLKWNQEDPVSNVELQRNQVLEGIQANRNPFIDNPYLATLFWGGTTATDTWSLLSIEKEEQPKLEVYPNTVKATLYISNPANGNIKTAVHTINGLEVKISINNNQLDVSKLSGGLYILQVNKEGHLSQAKFAKD</sequence>
<proteinExistence type="inferred from homology"/>
<dbReference type="EMBL" id="JACVXD010000005">
    <property type="protein sequence ID" value="MBD0824453.1"/>
    <property type="molecule type" value="Genomic_DNA"/>
</dbReference>
<evidence type="ECO:0000313" key="6">
    <source>
        <dbReference type="EMBL" id="MBD0824453.1"/>
    </source>
</evidence>
<dbReference type="NCBIfam" id="TIGR04183">
    <property type="entry name" value="Por_Secre_tail"/>
    <property type="match status" value="1"/>
</dbReference>
<dbReference type="AlphaFoldDB" id="A0A8J6PWX6"/>
<comment type="similarity">
    <text evidence="1">Belongs to the EndA/NucM nuclease family.</text>
</comment>
<dbReference type="Proteomes" id="UP000621516">
    <property type="component" value="Unassembled WGS sequence"/>
</dbReference>
<evidence type="ECO:0000256" key="1">
    <source>
        <dbReference type="ARBA" id="ARBA00006429"/>
    </source>
</evidence>
<dbReference type="Pfam" id="PF04231">
    <property type="entry name" value="Endonuclease_1"/>
    <property type="match status" value="1"/>
</dbReference>
<evidence type="ECO:0000256" key="2">
    <source>
        <dbReference type="ARBA" id="ARBA00022722"/>
    </source>
</evidence>
<dbReference type="InterPro" id="IPR007346">
    <property type="entry name" value="Endonuclease-I"/>
</dbReference>
<dbReference type="PANTHER" id="PTHR33607:SF2">
    <property type="entry name" value="ENDONUCLEASE-1"/>
    <property type="match status" value="1"/>
</dbReference>
<keyword evidence="6" id="KW-0255">Endonuclease</keyword>
<feature type="domain" description="Secretion system C-terminal sorting" evidence="5">
    <location>
        <begin position="282"/>
        <end position="346"/>
    </location>
</feature>
<name>A0A8J6PWX6_9FLAO</name>
<accession>A0A8J6PWX6</accession>
<organism evidence="6 7">
    <name type="scientific">Aestuariibaculum marinum</name>
    <dbReference type="NCBI Taxonomy" id="2683592"/>
    <lineage>
        <taxon>Bacteria</taxon>
        <taxon>Pseudomonadati</taxon>
        <taxon>Bacteroidota</taxon>
        <taxon>Flavobacteriia</taxon>
        <taxon>Flavobacteriales</taxon>
        <taxon>Flavobacteriaceae</taxon>
    </lineage>
</organism>
<dbReference type="PANTHER" id="PTHR33607">
    <property type="entry name" value="ENDONUCLEASE-1"/>
    <property type="match status" value="1"/>
</dbReference>
<dbReference type="GO" id="GO:0004519">
    <property type="term" value="F:endonuclease activity"/>
    <property type="evidence" value="ECO:0007669"/>
    <property type="project" value="UniProtKB-KW"/>
</dbReference>
<dbReference type="Pfam" id="PF18962">
    <property type="entry name" value="Por_Secre_tail"/>
    <property type="match status" value="1"/>
</dbReference>
<evidence type="ECO:0000259" key="5">
    <source>
        <dbReference type="Pfam" id="PF18962"/>
    </source>
</evidence>
<protein>
    <submittedName>
        <fullName evidence="6">Endonuclease</fullName>
    </submittedName>
</protein>